<name>K8DXI2_9FIRM</name>
<sequence length="52" mass="5936">MGNNLEKPAEALRREVPISSQTIASIKNKKPTVIPPKFRFSNYTQNIQQTIH</sequence>
<accession>K8DXI2</accession>
<dbReference type="EMBL" id="CAOS01000003">
    <property type="protein sequence ID" value="CCO07294.1"/>
    <property type="molecule type" value="Genomic_DNA"/>
</dbReference>
<evidence type="ECO:0000313" key="1">
    <source>
        <dbReference type="EMBL" id="CCO07294.1"/>
    </source>
</evidence>
<comment type="caution">
    <text evidence="1">The sequence shown here is derived from an EMBL/GenBank/DDBJ whole genome shotgun (WGS) entry which is preliminary data.</text>
</comment>
<evidence type="ECO:0000313" key="2">
    <source>
        <dbReference type="Proteomes" id="UP000009315"/>
    </source>
</evidence>
<reference evidence="1 2" key="1">
    <citation type="journal article" date="2013" name="Genome Announc.">
        <title>Genome Sequence of the Sulfate-Reducing Bacterium Desulfotomaculum hydrothermale Lam5(T).</title>
        <authorList>
            <person name="Amin O."/>
            <person name="Fardeau M.L."/>
            <person name="Valette O."/>
            <person name="Hirschler-Rea A."/>
            <person name="Barbe V."/>
            <person name="Medigue C."/>
            <person name="Vacherie B."/>
            <person name="Ollivier B."/>
            <person name="Bertin P.N."/>
            <person name="Dolla A."/>
        </authorList>
    </citation>
    <scope>NUCLEOTIDE SEQUENCE [LARGE SCALE GENOMIC DNA]</scope>
    <source>
        <strain evidence="2">Lam5 / DSM 18033</strain>
    </source>
</reference>
<gene>
    <name evidence="1" type="ORF">DESHY_110238</name>
</gene>
<protein>
    <submittedName>
        <fullName evidence="1">Uncharacterized protein</fullName>
    </submittedName>
</protein>
<keyword evidence="2" id="KW-1185">Reference proteome</keyword>
<dbReference type="Proteomes" id="UP000009315">
    <property type="component" value="Unassembled WGS sequence"/>
</dbReference>
<proteinExistence type="predicted"/>
<organism evidence="1 2">
    <name type="scientific">Desulforamulus hydrothermalis Lam5 = DSM 18033</name>
    <dbReference type="NCBI Taxonomy" id="1121428"/>
    <lineage>
        <taxon>Bacteria</taxon>
        <taxon>Bacillati</taxon>
        <taxon>Bacillota</taxon>
        <taxon>Clostridia</taxon>
        <taxon>Eubacteriales</taxon>
        <taxon>Peptococcaceae</taxon>
        <taxon>Desulforamulus</taxon>
    </lineage>
</organism>
<dbReference type="AlphaFoldDB" id="K8DXI2"/>